<accession>A0ABS3Q4S7</accession>
<name>A0ABS3Q4S7_9GAMM</name>
<dbReference type="PANTHER" id="PTHR30055">
    <property type="entry name" value="HTH-TYPE TRANSCRIPTIONAL REGULATOR RUTR"/>
    <property type="match status" value="1"/>
</dbReference>
<dbReference type="PRINTS" id="PR00455">
    <property type="entry name" value="HTHTETR"/>
</dbReference>
<keyword evidence="8" id="KW-1185">Reference proteome</keyword>
<dbReference type="SUPFAM" id="SSF46689">
    <property type="entry name" value="Homeodomain-like"/>
    <property type="match status" value="1"/>
</dbReference>
<evidence type="ECO:0000313" key="8">
    <source>
        <dbReference type="Proteomes" id="UP000664835"/>
    </source>
</evidence>
<reference evidence="7 8" key="1">
    <citation type="submission" date="2021-03" db="EMBL/GenBank/DDBJ databases">
        <title>Thiomicrorhabdus sp.nov.,novel sulfur-oxidizing bacteria isolated from coastal sediment.</title>
        <authorList>
            <person name="Liu X."/>
        </authorList>
    </citation>
    <scope>NUCLEOTIDE SEQUENCE [LARGE SCALE GENOMIC DNA]</scope>
    <source>
        <strain evidence="7 8">6S2-11</strain>
    </source>
</reference>
<dbReference type="EMBL" id="JAGETV010000009">
    <property type="protein sequence ID" value="MBO1927319.1"/>
    <property type="molecule type" value="Genomic_DNA"/>
</dbReference>
<comment type="caution">
    <text evidence="7">The sequence shown here is derived from an EMBL/GenBank/DDBJ whole genome shotgun (WGS) entry which is preliminary data.</text>
</comment>
<proteinExistence type="predicted"/>
<keyword evidence="1" id="KW-0805">Transcription regulation</keyword>
<dbReference type="Pfam" id="PF00440">
    <property type="entry name" value="TetR_N"/>
    <property type="match status" value="1"/>
</dbReference>
<evidence type="ECO:0000259" key="6">
    <source>
        <dbReference type="PROSITE" id="PS50977"/>
    </source>
</evidence>
<feature type="domain" description="HTH tetR-type" evidence="6">
    <location>
        <begin position="29"/>
        <end position="89"/>
    </location>
</feature>
<dbReference type="Gene3D" id="1.10.357.10">
    <property type="entry name" value="Tetracycline Repressor, domain 2"/>
    <property type="match status" value="1"/>
</dbReference>
<protein>
    <submittedName>
        <fullName evidence="7">TetR/AcrR family transcriptional regulator</fullName>
    </submittedName>
</protein>
<dbReference type="SUPFAM" id="SSF48498">
    <property type="entry name" value="Tetracyclin repressor-like, C-terminal domain"/>
    <property type="match status" value="1"/>
</dbReference>
<dbReference type="InterPro" id="IPR050109">
    <property type="entry name" value="HTH-type_TetR-like_transc_reg"/>
</dbReference>
<evidence type="ECO:0000256" key="2">
    <source>
        <dbReference type="ARBA" id="ARBA00023125"/>
    </source>
</evidence>
<evidence type="ECO:0000256" key="4">
    <source>
        <dbReference type="PROSITE-ProRule" id="PRU00335"/>
    </source>
</evidence>
<dbReference type="InterPro" id="IPR036271">
    <property type="entry name" value="Tet_transcr_reg_TetR-rel_C_sf"/>
</dbReference>
<keyword evidence="2 4" id="KW-0238">DNA-binding</keyword>
<dbReference type="InterPro" id="IPR023772">
    <property type="entry name" value="DNA-bd_HTH_TetR-type_CS"/>
</dbReference>
<evidence type="ECO:0000313" key="7">
    <source>
        <dbReference type="EMBL" id="MBO1927319.1"/>
    </source>
</evidence>
<keyword evidence="3" id="KW-0804">Transcription</keyword>
<dbReference type="PROSITE" id="PS50977">
    <property type="entry name" value="HTH_TETR_2"/>
    <property type="match status" value="1"/>
</dbReference>
<dbReference type="InterPro" id="IPR009057">
    <property type="entry name" value="Homeodomain-like_sf"/>
</dbReference>
<feature type="region of interest" description="Disordered" evidence="5">
    <location>
        <begin position="1"/>
        <end position="20"/>
    </location>
</feature>
<organism evidence="7 8">
    <name type="scientific">Thiomicrorhabdus marina</name>
    <dbReference type="NCBI Taxonomy" id="2818442"/>
    <lineage>
        <taxon>Bacteria</taxon>
        <taxon>Pseudomonadati</taxon>
        <taxon>Pseudomonadota</taxon>
        <taxon>Gammaproteobacteria</taxon>
        <taxon>Thiotrichales</taxon>
        <taxon>Piscirickettsiaceae</taxon>
        <taxon>Thiomicrorhabdus</taxon>
    </lineage>
</organism>
<evidence type="ECO:0000256" key="1">
    <source>
        <dbReference type="ARBA" id="ARBA00023015"/>
    </source>
</evidence>
<evidence type="ECO:0000256" key="3">
    <source>
        <dbReference type="ARBA" id="ARBA00023163"/>
    </source>
</evidence>
<dbReference type="PROSITE" id="PS01081">
    <property type="entry name" value="HTH_TETR_1"/>
    <property type="match status" value="1"/>
</dbReference>
<dbReference type="Proteomes" id="UP000664835">
    <property type="component" value="Unassembled WGS sequence"/>
</dbReference>
<dbReference type="InterPro" id="IPR001647">
    <property type="entry name" value="HTH_TetR"/>
</dbReference>
<feature type="DNA-binding region" description="H-T-H motif" evidence="4">
    <location>
        <begin position="52"/>
        <end position="71"/>
    </location>
</feature>
<dbReference type="PANTHER" id="PTHR30055:SF234">
    <property type="entry name" value="HTH-TYPE TRANSCRIPTIONAL REGULATOR BETI"/>
    <property type="match status" value="1"/>
</dbReference>
<gene>
    <name evidence="7" type="ORF">J3998_06980</name>
</gene>
<dbReference type="RefSeq" id="WP_208149168.1">
    <property type="nucleotide sequence ID" value="NZ_JAGETV010000009.1"/>
</dbReference>
<sequence length="231" mass="25381">MTQAKIKTKEPPSLVEHSTLSRLRAKKRGKTANKILATATEMFAETGFGGSTMDELCSRSGVNKASIYYHFGDKAGLYEVALTELFKSVVEPVLKTVAQAQGSRNQLHAFIESFAQQASLTPTMPAVLMREIASGGMNMPIAAREQMQRLLFALKVILQQGEEDGIFKESDPLTTHFMILGSLCLFITSEPMRLAIPAEKKLDLSLDETIQQLTSMVEAALLIANKEDENV</sequence>
<evidence type="ECO:0000256" key="5">
    <source>
        <dbReference type="SAM" id="MobiDB-lite"/>
    </source>
</evidence>